<dbReference type="SUPFAM" id="SSF52499">
    <property type="entry name" value="Isochorismatase-like hydrolases"/>
    <property type="match status" value="1"/>
</dbReference>
<dbReference type="GO" id="GO:0016787">
    <property type="term" value="F:hydrolase activity"/>
    <property type="evidence" value="ECO:0007669"/>
    <property type="project" value="UniProtKB-KW"/>
</dbReference>
<evidence type="ECO:0000313" key="4">
    <source>
        <dbReference type="EMBL" id="GAA3552165.1"/>
    </source>
</evidence>
<keyword evidence="1 4" id="KW-0378">Hydrolase</keyword>
<dbReference type="Gene3D" id="3.40.50.850">
    <property type="entry name" value="Isochorismatase-like"/>
    <property type="match status" value="1"/>
</dbReference>
<keyword evidence="5" id="KW-1185">Reference proteome</keyword>
<comment type="caution">
    <text evidence="4">The sequence shown here is derived from an EMBL/GenBank/DDBJ whole genome shotgun (WGS) entry which is preliminary data.</text>
</comment>
<feature type="domain" description="Isochorismatase-like" evidence="3">
    <location>
        <begin position="7"/>
        <end position="181"/>
    </location>
</feature>
<evidence type="ECO:0000256" key="2">
    <source>
        <dbReference type="SAM" id="MobiDB-lite"/>
    </source>
</evidence>
<protein>
    <submittedName>
        <fullName evidence="4">Cysteine hydrolase family protein</fullName>
    </submittedName>
</protein>
<feature type="compositionally biased region" description="Polar residues" evidence="2">
    <location>
        <begin position="198"/>
        <end position="211"/>
    </location>
</feature>
<dbReference type="RefSeq" id="WP_204912484.1">
    <property type="nucleotide sequence ID" value="NZ_BAAAYR010000001.1"/>
</dbReference>
<evidence type="ECO:0000256" key="1">
    <source>
        <dbReference type="ARBA" id="ARBA00022801"/>
    </source>
</evidence>
<dbReference type="EMBL" id="BAAAYR010000001">
    <property type="protein sequence ID" value="GAA3552165.1"/>
    <property type="molecule type" value="Genomic_DNA"/>
</dbReference>
<dbReference type="Proteomes" id="UP001500767">
    <property type="component" value="Unassembled WGS sequence"/>
</dbReference>
<feature type="region of interest" description="Disordered" evidence="2">
    <location>
        <begin position="189"/>
        <end position="211"/>
    </location>
</feature>
<dbReference type="PANTHER" id="PTHR43540:SF6">
    <property type="entry name" value="ISOCHORISMATASE-LIKE DOMAIN-CONTAINING PROTEIN"/>
    <property type="match status" value="1"/>
</dbReference>
<proteinExistence type="predicted"/>
<organism evidence="4 5">
    <name type="scientific">Microlunatus spumicola</name>
    <dbReference type="NCBI Taxonomy" id="81499"/>
    <lineage>
        <taxon>Bacteria</taxon>
        <taxon>Bacillati</taxon>
        <taxon>Actinomycetota</taxon>
        <taxon>Actinomycetes</taxon>
        <taxon>Propionibacteriales</taxon>
        <taxon>Propionibacteriaceae</taxon>
        <taxon>Microlunatus</taxon>
    </lineage>
</organism>
<dbReference type="Pfam" id="PF00857">
    <property type="entry name" value="Isochorismatase"/>
    <property type="match status" value="1"/>
</dbReference>
<gene>
    <name evidence="4" type="ORF">GCM10022197_03910</name>
</gene>
<name>A0ABP6WKV6_9ACTN</name>
<accession>A0ABP6WKV6</accession>
<dbReference type="InterPro" id="IPR000868">
    <property type="entry name" value="Isochorismatase-like_dom"/>
</dbReference>
<evidence type="ECO:0000259" key="3">
    <source>
        <dbReference type="Pfam" id="PF00857"/>
    </source>
</evidence>
<dbReference type="PANTHER" id="PTHR43540">
    <property type="entry name" value="PEROXYUREIDOACRYLATE/UREIDOACRYLATE AMIDOHYDROLASE-RELATED"/>
    <property type="match status" value="1"/>
</dbReference>
<sequence length="211" mass="22155">MTAPRRALVVVDVQQEYFDGILQIQAPSREATLANVVTALDVAKQADLPVVVVQHQAPEGSPVFAVGSDSWALHPEVERRLDPSWKRATKDKGSVFAGTDVAAWLAERDVDTITIVGYMTNNCDLATAVGAEELGLEAEVLSDATGAIHLANEAGKVSADQLHETLLVLLHSNFAAVATTQAWTAAVGSGEPLPKSDLGTSATQGRTAFAG</sequence>
<dbReference type="InterPro" id="IPR036380">
    <property type="entry name" value="Isochorismatase-like_sf"/>
</dbReference>
<evidence type="ECO:0000313" key="5">
    <source>
        <dbReference type="Proteomes" id="UP001500767"/>
    </source>
</evidence>
<dbReference type="InterPro" id="IPR050272">
    <property type="entry name" value="Isochorismatase-like_hydrls"/>
</dbReference>
<reference evidence="5" key="1">
    <citation type="journal article" date="2019" name="Int. J. Syst. Evol. Microbiol.">
        <title>The Global Catalogue of Microorganisms (GCM) 10K type strain sequencing project: providing services to taxonomists for standard genome sequencing and annotation.</title>
        <authorList>
            <consortium name="The Broad Institute Genomics Platform"/>
            <consortium name="The Broad Institute Genome Sequencing Center for Infectious Disease"/>
            <person name="Wu L."/>
            <person name="Ma J."/>
        </authorList>
    </citation>
    <scope>NUCLEOTIDE SEQUENCE [LARGE SCALE GENOMIC DNA]</scope>
    <source>
        <strain evidence="5">JCM 16540</strain>
    </source>
</reference>